<dbReference type="GO" id="GO:0030687">
    <property type="term" value="C:preribosome, large subunit precursor"/>
    <property type="evidence" value="ECO:0007669"/>
    <property type="project" value="TreeGrafter"/>
</dbReference>
<evidence type="ECO:0000313" key="2">
    <source>
        <dbReference type="Proteomes" id="UP001378592"/>
    </source>
</evidence>
<dbReference type="InterPro" id="IPR037379">
    <property type="entry name" value="WDR74/Nsa1"/>
</dbReference>
<evidence type="ECO:0008006" key="3">
    <source>
        <dbReference type="Google" id="ProtNLM"/>
    </source>
</evidence>
<keyword evidence="2" id="KW-1185">Reference proteome</keyword>
<dbReference type="InterPro" id="IPR036322">
    <property type="entry name" value="WD40_repeat_dom_sf"/>
</dbReference>
<dbReference type="SMART" id="SM00320">
    <property type="entry name" value="WD40"/>
    <property type="match status" value="5"/>
</dbReference>
<dbReference type="PANTHER" id="PTHR16038">
    <property type="entry name" value="NOP SEVEN ASSOCIATED PROTEIN 1"/>
    <property type="match status" value="1"/>
</dbReference>
<dbReference type="SUPFAM" id="SSF50978">
    <property type="entry name" value="WD40 repeat-like"/>
    <property type="match status" value="1"/>
</dbReference>
<dbReference type="InterPro" id="IPR015943">
    <property type="entry name" value="WD40/YVTN_repeat-like_dom_sf"/>
</dbReference>
<dbReference type="InterPro" id="IPR001680">
    <property type="entry name" value="WD40_rpt"/>
</dbReference>
<sequence>MAYKEDRNVFVGSLLGSIKGIKLEKKNGVWSSITKNLRKVDRLGSSQAVTAMSWGDEEQKEILIGLADQTVKVYDTEYSGFGSTFKADVGEGKICGVSRFQEGAVIAVQSGHIKIMAHETDGILEIGGPMEKMKHSSLSNNIVATGGKEKELQLWDLEEKKCIFTAKNVRHDYLELRVPVWVSDIDFLPNSNKVAICSKYGHVRIYDPKGHQRRPVFDFHIPEQVLTACSVSASGDKIVVGSGTGHMTAVDTRGKGCLHHQYKGSVGSIREIVCHPTESLIFSVGLDRHLKVHSLESPKLLFKEYLNTKLNCVLVRNELFYKHPKEKAAVDSDCEIIELSDNEENLSSVTHEKRALNKLFEDMESVIDVHKAKKTKRKRV</sequence>
<dbReference type="AlphaFoldDB" id="A0AAN9VCH0"/>
<dbReference type="GO" id="GO:0005730">
    <property type="term" value="C:nucleolus"/>
    <property type="evidence" value="ECO:0007669"/>
    <property type="project" value="InterPro"/>
</dbReference>
<protein>
    <recommendedName>
        <fullName evidence="3">WD repeat-containing protein 74</fullName>
    </recommendedName>
</protein>
<accession>A0AAN9VCH0</accession>
<proteinExistence type="predicted"/>
<dbReference type="PANTHER" id="PTHR16038:SF4">
    <property type="entry name" value="WD REPEAT-CONTAINING PROTEIN 74"/>
    <property type="match status" value="1"/>
</dbReference>
<dbReference type="Gene3D" id="2.130.10.10">
    <property type="entry name" value="YVTN repeat-like/Quinoprotein amine dehydrogenase"/>
    <property type="match status" value="2"/>
</dbReference>
<gene>
    <name evidence="1" type="ORF">R5R35_009919</name>
</gene>
<dbReference type="EMBL" id="JAZDUA010000443">
    <property type="protein sequence ID" value="KAK7792509.1"/>
    <property type="molecule type" value="Genomic_DNA"/>
</dbReference>
<comment type="caution">
    <text evidence="1">The sequence shown here is derived from an EMBL/GenBank/DDBJ whole genome shotgun (WGS) entry which is preliminary data.</text>
</comment>
<name>A0AAN9VCH0_9ORTH</name>
<dbReference type="GO" id="GO:0042273">
    <property type="term" value="P:ribosomal large subunit biogenesis"/>
    <property type="evidence" value="ECO:0007669"/>
    <property type="project" value="InterPro"/>
</dbReference>
<reference evidence="1 2" key="1">
    <citation type="submission" date="2024-03" db="EMBL/GenBank/DDBJ databases">
        <title>The genome assembly and annotation of the cricket Gryllus longicercus Weissman &amp; Gray.</title>
        <authorList>
            <person name="Szrajer S."/>
            <person name="Gray D."/>
            <person name="Ylla G."/>
        </authorList>
    </citation>
    <scope>NUCLEOTIDE SEQUENCE [LARGE SCALE GENOMIC DNA]</scope>
    <source>
        <strain evidence="1">DAG 2021-001</strain>
        <tissue evidence="1">Whole body minus gut</tissue>
    </source>
</reference>
<dbReference type="Proteomes" id="UP001378592">
    <property type="component" value="Unassembled WGS sequence"/>
</dbReference>
<dbReference type="Pfam" id="PF00400">
    <property type="entry name" value="WD40"/>
    <property type="match status" value="1"/>
</dbReference>
<organism evidence="1 2">
    <name type="scientific">Gryllus longicercus</name>
    <dbReference type="NCBI Taxonomy" id="2509291"/>
    <lineage>
        <taxon>Eukaryota</taxon>
        <taxon>Metazoa</taxon>
        <taxon>Ecdysozoa</taxon>
        <taxon>Arthropoda</taxon>
        <taxon>Hexapoda</taxon>
        <taxon>Insecta</taxon>
        <taxon>Pterygota</taxon>
        <taxon>Neoptera</taxon>
        <taxon>Polyneoptera</taxon>
        <taxon>Orthoptera</taxon>
        <taxon>Ensifera</taxon>
        <taxon>Gryllidea</taxon>
        <taxon>Grylloidea</taxon>
        <taxon>Gryllidae</taxon>
        <taxon>Gryllinae</taxon>
        <taxon>Gryllus</taxon>
    </lineage>
</organism>
<evidence type="ECO:0000313" key="1">
    <source>
        <dbReference type="EMBL" id="KAK7792509.1"/>
    </source>
</evidence>